<dbReference type="CDD" id="cd07185">
    <property type="entry name" value="OmpA_C-like"/>
    <property type="match status" value="1"/>
</dbReference>
<dbReference type="InterPro" id="IPR006665">
    <property type="entry name" value="OmpA-like"/>
</dbReference>
<comment type="subcellular location">
    <subcellularLocation>
        <location evidence="1">Cell outer membrane</location>
    </subcellularLocation>
</comment>
<dbReference type="PANTHER" id="PTHR30329:SF21">
    <property type="entry name" value="LIPOPROTEIN YIAD-RELATED"/>
    <property type="match status" value="1"/>
</dbReference>
<protein>
    <submittedName>
        <fullName evidence="6">OmpA family protein</fullName>
    </submittedName>
</protein>
<keyword evidence="7" id="KW-1185">Reference proteome</keyword>
<dbReference type="PRINTS" id="PR01021">
    <property type="entry name" value="OMPADOMAIN"/>
</dbReference>
<keyword evidence="3" id="KW-0998">Cell outer membrane</keyword>
<dbReference type="InterPro" id="IPR036737">
    <property type="entry name" value="OmpA-like_sf"/>
</dbReference>
<dbReference type="SUPFAM" id="SSF103088">
    <property type="entry name" value="OmpA-like"/>
    <property type="match status" value="1"/>
</dbReference>
<dbReference type="SUPFAM" id="SSF82171">
    <property type="entry name" value="DPP6 N-terminal domain-like"/>
    <property type="match status" value="1"/>
</dbReference>
<dbReference type="Proteomes" id="UP000321168">
    <property type="component" value="Unassembled WGS sequence"/>
</dbReference>
<dbReference type="InterPro" id="IPR011659">
    <property type="entry name" value="WD40"/>
</dbReference>
<comment type="caution">
    <text evidence="6">The sequence shown here is derived from an EMBL/GenBank/DDBJ whole genome shotgun (WGS) entry which is preliminary data.</text>
</comment>
<evidence type="ECO:0000256" key="2">
    <source>
        <dbReference type="ARBA" id="ARBA00023136"/>
    </source>
</evidence>
<dbReference type="InterPro" id="IPR006664">
    <property type="entry name" value="OMP_bac"/>
</dbReference>
<dbReference type="GO" id="GO:0009279">
    <property type="term" value="C:cell outer membrane"/>
    <property type="evidence" value="ECO:0007669"/>
    <property type="project" value="UniProtKB-SubCell"/>
</dbReference>
<evidence type="ECO:0000256" key="4">
    <source>
        <dbReference type="PROSITE-ProRule" id="PRU00473"/>
    </source>
</evidence>
<dbReference type="OrthoDB" id="9809364at2"/>
<organism evidence="6 7">
    <name type="scientific">Luteibaculum oceani</name>
    <dbReference type="NCBI Taxonomy" id="1294296"/>
    <lineage>
        <taxon>Bacteria</taxon>
        <taxon>Pseudomonadati</taxon>
        <taxon>Bacteroidota</taxon>
        <taxon>Flavobacteriia</taxon>
        <taxon>Flavobacteriales</taxon>
        <taxon>Luteibaculaceae</taxon>
        <taxon>Luteibaculum</taxon>
    </lineage>
</organism>
<feature type="domain" description="OmpA-like" evidence="5">
    <location>
        <begin position="322"/>
        <end position="439"/>
    </location>
</feature>
<dbReference type="AlphaFoldDB" id="A0A5C6UUD9"/>
<dbReference type="Pfam" id="PF00691">
    <property type="entry name" value="OmpA"/>
    <property type="match status" value="1"/>
</dbReference>
<sequence>MKNLKSSILGLGIVAMTIPNIQAQETKEVFTEPVKLSSAVNSKQHDESYPLLSPDGKTLYYVRTYTDNDGAYVKGDQNIMVSNWENNNWSLGSDDLPNLNNEFNNAVVGISKSGDHLFLLNQYPSNPKKTAKGISEASKDGKTWGTPFTINVPGVKFEGDHYGAYMHRDERVIIFTANIKDRGMGHEDLYVSLKDEDGNWSAPKHMGYNINTATPDFAPFLSHDKKYLYFSSFGHDGLGSSDIYVSERLDDTYLRWSKPKNLGAPVNTEHFDGYLTINEKKEILFSSNRDKGTYSDIYSSKIETVVVEPPVDPRKEAELAIIELKSKMDLKLIYFETDKAQIRENDAKILNAVKALMTKYDMVGVTVSGHTDARASEAYNMALSERRANAAMEYLVKNGISRDRIKVEFFGESRPVETNSTPEGRYLNRRVELKLFLMP</sequence>
<reference evidence="6 7" key="1">
    <citation type="submission" date="2019-08" db="EMBL/GenBank/DDBJ databases">
        <title>Genome of Luteibaculum oceani JCM 18817.</title>
        <authorList>
            <person name="Bowman J.P."/>
        </authorList>
    </citation>
    <scope>NUCLEOTIDE SEQUENCE [LARGE SCALE GENOMIC DNA]</scope>
    <source>
        <strain evidence="6 7">JCM 18817</strain>
    </source>
</reference>
<dbReference type="RefSeq" id="WP_147015130.1">
    <property type="nucleotide sequence ID" value="NZ_VORB01000009.1"/>
</dbReference>
<evidence type="ECO:0000313" key="6">
    <source>
        <dbReference type="EMBL" id="TXC76992.1"/>
    </source>
</evidence>
<evidence type="ECO:0000313" key="7">
    <source>
        <dbReference type="Proteomes" id="UP000321168"/>
    </source>
</evidence>
<name>A0A5C6UUD9_9FLAO</name>
<dbReference type="Gene3D" id="3.30.1330.60">
    <property type="entry name" value="OmpA-like domain"/>
    <property type="match status" value="1"/>
</dbReference>
<accession>A0A5C6UUD9</accession>
<evidence type="ECO:0000256" key="3">
    <source>
        <dbReference type="ARBA" id="ARBA00023237"/>
    </source>
</evidence>
<gene>
    <name evidence="6" type="ORF">FRX97_10295</name>
</gene>
<proteinExistence type="predicted"/>
<dbReference type="EMBL" id="VORB01000009">
    <property type="protein sequence ID" value="TXC76992.1"/>
    <property type="molecule type" value="Genomic_DNA"/>
</dbReference>
<dbReference type="PROSITE" id="PS51123">
    <property type="entry name" value="OMPA_2"/>
    <property type="match status" value="1"/>
</dbReference>
<evidence type="ECO:0000259" key="5">
    <source>
        <dbReference type="PROSITE" id="PS51123"/>
    </source>
</evidence>
<dbReference type="InterPro" id="IPR050330">
    <property type="entry name" value="Bact_OuterMem_StrucFunc"/>
</dbReference>
<dbReference type="PANTHER" id="PTHR30329">
    <property type="entry name" value="STATOR ELEMENT OF FLAGELLAR MOTOR COMPLEX"/>
    <property type="match status" value="1"/>
</dbReference>
<keyword evidence="2 4" id="KW-0472">Membrane</keyword>
<evidence type="ECO:0000256" key="1">
    <source>
        <dbReference type="ARBA" id="ARBA00004442"/>
    </source>
</evidence>
<dbReference type="Pfam" id="PF07676">
    <property type="entry name" value="PD40"/>
    <property type="match status" value="2"/>
</dbReference>